<evidence type="ECO:0000313" key="3">
    <source>
        <dbReference type="Proteomes" id="UP001589773"/>
    </source>
</evidence>
<name>A0ABV6FDW1_9BURK</name>
<evidence type="ECO:0000313" key="2">
    <source>
        <dbReference type="EMBL" id="MFC0251709.1"/>
    </source>
</evidence>
<organism evidence="2 3">
    <name type="scientific">Massilia consociata</name>
    <dbReference type="NCBI Taxonomy" id="760117"/>
    <lineage>
        <taxon>Bacteria</taxon>
        <taxon>Pseudomonadati</taxon>
        <taxon>Pseudomonadota</taxon>
        <taxon>Betaproteobacteria</taxon>
        <taxon>Burkholderiales</taxon>
        <taxon>Oxalobacteraceae</taxon>
        <taxon>Telluria group</taxon>
        <taxon>Massilia</taxon>
    </lineage>
</organism>
<comment type="caution">
    <text evidence="2">The sequence shown here is derived from an EMBL/GenBank/DDBJ whole genome shotgun (WGS) entry which is preliminary data.</text>
</comment>
<accession>A0ABV6FDW1</accession>
<keyword evidence="1" id="KW-0472">Membrane</keyword>
<gene>
    <name evidence="2" type="ORF">ACFFJK_07390</name>
</gene>
<dbReference type="EMBL" id="JBHLWP010000009">
    <property type="protein sequence ID" value="MFC0251709.1"/>
    <property type="molecule type" value="Genomic_DNA"/>
</dbReference>
<dbReference type="SUPFAM" id="SSF54523">
    <property type="entry name" value="Pili subunits"/>
    <property type="match status" value="1"/>
</dbReference>
<keyword evidence="3" id="KW-1185">Reference proteome</keyword>
<dbReference type="Proteomes" id="UP001589773">
    <property type="component" value="Unassembled WGS sequence"/>
</dbReference>
<dbReference type="RefSeq" id="WP_379678543.1">
    <property type="nucleotide sequence ID" value="NZ_JBHLWP010000009.1"/>
</dbReference>
<keyword evidence="1" id="KW-1133">Transmembrane helix</keyword>
<dbReference type="InterPro" id="IPR045584">
    <property type="entry name" value="Pilin-like"/>
</dbReference>
<reference evidence="2 3" key="1">
    <citation type="submission" date="2024-09" db="EMBL/GenBank/DDBJ databases">
        <authorList>
            <person name="Sun Q."/>
            <person name="Mori K."/>
        </authorList>
    </citation>
    <scope>NUCLEOTIDE SEQUENCE [LARGE SCALE GENOMIC DNA]</scope>
    <source>
        <strain evidence="2 3">CCM 7792</strain>
    </source>
</reference>
<feature type="transmembrane region" description="Helical" evidence="1">
    <location>
        <begin position="12"/>
        <end position="35"/>
    </location>
</feature>
<protein>
    <recommendedName>
        <fullName evidence="4">Type II secretion system protein</fullName>
    </recommendedName>
</protein>
<proteinExistence type="predicted"/>
<evidence type="ECO:0008006" key="4">
    <source>
        <dbReference type="Google" id="ProtNLM"/>
    </source>
</evidence>
<keyword evidence="1" id="KW-0812">Transmembrane</keyword>
<evidence type="ECO:0000256" key="1">
    <source>
        <dbReference type="SAM" id="Phobius"/>
    </source>
</evidence>
<sequence length="170" mass="18332">MRPGRQRGASRFEFAVCAAIVALLAGALLGHLLAWRAQSERTAAYHVVGALRTALVARAVQLGTLGSHDAVLALTEENPMTWLGRLPPNYLGEYYSPDMASLRRGAWFFDRTDRTVNYLLSNDSFASGTSNLLKFKVKLSSSSHPVGGSGRSGIHGALVIDEVEATGHQH</sequence>